<feature type="domain" description="Histidine kinase" evidence="12">
    <location>
        <begin position="497"/>
        <end position="722"/>
    </location>
</feature>
<dbReference type="PRINTS" id="PR00344">
    <property type="entry name" value="BCTRLSENSOR"/>
</dbReference>
<dbReference type="STRING" id="354355.SAMN05660816_02760"/>
<dbReference type="FunFam" id="3.30.565.10:FF:000078">
    <property type="entry name" value="Two-component sensor histidine kinase"/>
    <property type="match status" value="1"/>
</dbReference>
<dbReference type="InterPro" id="IPR004358">
    <property type="entry name" value="Sig_transdc_His_kin-like_C"/>
</dbReference>
<dbReference type="Pfam" id="PF01590">
    <property type="entry name" value="GAF"/>
    <property type="match status" value="1"/>
</dbReference>
<proteinExistence type="predicted"/>
<organism evidence="15 16">
    <name type="scientific">Niastella yeongjuensis</name>
    <dbReference type="NCBI Taxonomy" id="354355"/>
    <lineage>
        <taxon>Bacteria</taxon>
        <taxon>Pseudomonadati</taxon>
        <taxon>Bacteroidota</taxon>
        <taxon>Chitinophagia</taxon>
        <taxon>Chitinophagales</taxon>
        <taxon>Chitinophagaceae</taxon>
        <taxon>Niastella</taxon>
    </lineage>
</organism>
<dbReference type="InterPro" id="IPR003660">
    <property type="entry name" value="HAMP_dom"/>
</dbReference>
<evidence type="ECO:0000256" key="7">
    <source>
        <dbReference type="ARBA" id="ARBA00022777"/>
    </source>
</evidence>
<dbReference type="Gene3D" id="3.30.565.10">
    <property type="entry name" value="Histidine kinase-like ATPase, C-terminal domain"/>
    <property type="match status" value="1"/>
</dbReference>
<keyword evidence="9" id="KW-0902">Two-component regulatory system</keyword>
<dbReference type="InterPro" id="IPR003018">
    <property type="entry name" value="GAF"/>
</dbReference>
<accession>A0A1V9DXR1</accession>
<gene>
    <name evidence="15" type="ORF">A4H97_18215</name>
</gene>
<keyword evidence="4 10" id="KW-0597">Phosphoprotein</keyword>
<reference evidence="16" key="1">
    <citation type="submission" date="2016-04" db="EMBL/GenBank/DDBJ databases">
        <authorList>
            <person name="Chen L."/>
            <person name="Zhuang W."/>
            <person name="Wang G."/>
        </authorList>
    </citation>
    <scope>NUCLEOTIDE SEQUENCE [LARGE SCALE GENOMIC DNA]</scope>
    <source>
        <strain evidence="16">17621</strain>
    </source>
</reference>
<dbReference type="SUPFAM" id="SSF47384">
    <property type="entry name" value="Homodimeric domain of signal transducing histidine kinase"/>
    <property type="match status" value="1"/>
</dbReference>
<dbReference type="EMBL" id="LVXG01000082">
    <property type="protein sequence ID" value="OQP38656.1"/>
    <property type="molecule type" value="Genomic_DNA"/>
</dbReference>
<comment type="caution">
    <text evidence="15">The sequence shown here is derived from an EMBL/GenBank/DDBJ whole genome shotgun (WGS) entry which is preliminary data.</text>
</comment>
<dbReference type="InterPro" id="IPR036890">
    <property type="entry name" value="HATPase_C_sf"/>
</dbReference>
<dbReference type="InterPro" id="IPR005467">
    <property type="entry name" value="His_kinase_dom"/>
</dbReference>
<evidence type="ECO:0000256" key="11">
    <source>
        <dbReference type="SAM" id="Phobius"/>
    </source>
</evidence>
<dbReference type="InterPro" id="IPR003594">
    <property type="entry name" value="HATPase_dom"/>
</dbReference>
<dbReference type="PROSITE" id="PS50110">
    <property type="entry name" value="RESPONSE_REGULATORY"/>
    <property type="match status" value="1"/>
</dbReference>
<dbReference type="InterPro" id="IPR011006">
    <property type="entry name" value="CheY-like_superfamily"/>
</dbReference>
<evidence type="ECO:0000259" key="14">
    <source>
        <dbReference type="PROSITE" id="PS50885"/>
    </source>
</evidence>
<keyword evidence="7" id="KW-0418">Kinase</keyword>
<dbReference type="Pfam" id="PF02518">
    <property type="entry name" value="HATPase_c"/>
    <property type="match status" value="1"/>
</dbReference>
<evidence type="ECO:0000313" key="16">
    <source>
        <dbReference type="Proteomes" id="UP000192610"/>
    </source>
</evidence>
<feature type="modified residue" description="4-aspartylphosphate" evidence="10">
    <location>
        <position position="799"/>
    </location>
</feature>
<dbReference type="PROSITE" id="PS50109">
    <property type="entry name" value="HIS_KIN"/>
    <property type="match status" value="1"/>
</dbReference>
<feature type="transmembrane region" description="Helical" evidence="11">
    <location>
        <begin position="181"/>
        <end position="201"/>
    </location>
</feature>
<feature type="domain" description="Response regulatory" evidence="13">
    <location>
        <begin position="750"/>
        <end position="867"/>
    </location>
</feature>
<dbReference type="SMART" id="SM00065">
    <property type="entry name" value="GAF"/>
    <property type="match status" value="1"/>
</dbReference>
<dbReference type="Gene3D" id="1.10.287.130">
    <property type="match status" value="1"/>
</dbReference>
<evidence type="ECO:0000256" key="6">
    <source>
        <dbReference type="ARBA" id="ARBA00022741"/>
    </source>
</evidence>
<protein>
    <recommendedName>
        <fullName evidence="3">histidine kinase</fullName>
        <ecNumber evidence="3">2.7.13.3</ecNumber>
    </recommendedName>
</protein>
<dbReference type="Pfam" id="PF00672">
    <property type="entry name" value="HAMP"/>
    <property type="match status" value="1"/>
</dbReference>
<dbReference type="PANTHER" id="PTHR45339:SF1">
    <property type="entry name" value="HYBRID SIGNAL TRANSDUCTION HISTIDINE KINASE J"/>
    <property type="match status" value="1"/>
</dbReference>
<dbReference type="Gene3D" id="3.40.50.2300">
    <property type="match status" value="1"/>
</dbReference>
<dbReference type="GO" id="GO:0000155">
    <property type="term" value="F:phosphorelay sensor kinase activity"/>
    <property type="evidence" value="ECO:0007669"/>
    <property type="project" value="InterPro"/>
</dbReference>
<evidence type="ECO:0000256" key="1">
    <source>
        <dbReference type="ARBA" id="ARBA00000085"/>
    </source>
</evidence>
<dbReference type="CDD" id="cd00082">
    <property type="entry name" value="HisKA"/>
    <property type="match status" value="1"/>
</dbReference>
<dbReference type="Gene3D" id="6.10.340.10">
    <property type="match status" value="1"/>
</dbReference>
<evidence type="ECO:0000256" key="4">
    <source>
        <dbReference type="ARBA" id="ARBA00022553"/>
    </source>
</evidence>
<evidence type="ECO:0000256" key="2">
    <source>
        <dbReference type="ARBA" id="ARBA00004370"/>
    </source>
</evidence>
<sequence length="874" mass="98868">MGFLFIVNGAITIITLRHNHKLSKRIIDEVLPSVEGIDDLNALVLESKMCTTNWVFLRSNEKDKALLRKIHDFKYISLKKRIISHTTVWGEQGITDSLQKVFVRYEQLERAEKEIMNSLQTFKDYNDPVVKMEAQRKLEAEVLPQTVAIINSLQNIHNHGWRIYFRASENLEKARTRLRTFIITLIATFILIGWLQSVYLIKKIISPINRIRDIVNDMGKGITCKLTHHTTTDEIGEMVIAVNNLSEKLQVTSLFAHEIGKRNFEIPFHPLGEEDTLGKALIAMRDKLKTSEEELTTASANLYKKDQLMQAVTEATHELISNDRLDEAVGKTIRSLGKGIDVDQVNIYKMRHNEKDGLIYADTFMRWSSCTDRIEAQPPVYYSFNMMPHVYNVLKNNGIYFRFTRHVEDITLKRIFENRNIGSVAAIPIFIKDRFWGFVALSNCYERSWTETEFSILKSFAITFGAAIERIQMEQQLILAKDNAEAASKAKSDFMANMSHELRTPMNGIIGFTELVLTTNMPKTQRDYLKNVSKSAYNLLNIINDILDFSKIEAGKMLIDELPFDLSGLVEETVEMLSIKAAEKELEVVCSINPALPSQLIGDPLRTKQVLTNLIGNAVKFTSQGEVLIMVQPNYIYNSHGNTYIDIDITVKDTGIGIPENKLHAIFDSFTQADNSTTRKYGGTGLGLTISKRLVELMGGRLTVDSVPGKGSSFTFSMAFKVANTTSPVAFESGYKDPFPMFETIPDITRILVVEDEPMNMLLISEVLRKMGLEVIKAGNGKEAIDMVTKHMPAMVFMDVNLPVMDGFTATRHIRALKTTHNNIPIIALTADAMDEDKQRCLESGMNDYISKPFKLEEIHAIIGKYAGSLAKIR</sequence>
<dbReference type="Pfam" id="PF00072">
    <property type="entry name" value="Response_reg"/>
    <property type="match status" value="1"/>
</dbReference>
<dbReference type="Proteomes" id="UP000192610">
    <property type="component" value="Unassembled WGS sequence"/>
</dbReference>
<dbReference type="InterPro" id="IPR001789">
    <property type="entry name" value="Sig_transdc_resp-reg_receiver"/>
</dbReference>
<dbReference type="SMART" id="SM00388">
    <property type="entry name" value="HisKA"/>
    <property type="match status" value="1"/>
</dbReference>
<evidence type="ECO:0000259" key="13">
    <source>
        <dbReference type="PROSITE" id="PS50110"/>
    </source>
</evidence>
<evidence type="ECO:0000256" key="10">
    <source>
        <dbReference type="PROSITE-ProRule" id="PRU00169"/>
    </source>
</evidence>
<evidence type="ECO:0000256" key="8">
    <source>
        <dbReference type="ARBA" id="ARBA00022840"/>
    </source>
</evidence>
<keyword evidence="6" id="KW-0547">Nucleotide-binding</keyword>
<dbReference type="PROSITE" id="PS50885">
    <property type="entry name" value="HAMP"/>
    <property type="match status" value="1"/>
</dbReference>
<name>A0A1V9DXR1_9BACT</name>
<evidence type="ECO:0000256" key="5">
    <source>
        <dbReference type="ARBA" id="ARBA00022679"/>
    </source>
</evidence>
<dbReference type="GO" id="GO:0016020">
    <property type="term" value="C:membrane"/>
    <property type="evidence" value="ECO:0007669"/>
    <property type="project" value="UniProtKB-SubCell"/>
</dbReference>
<dbReference type="PANTHER" id="PTHR45339">
    <property type="entry name" value="HYBRID SIGNAL TRANSDUCTION HISTIDINE KINASE J"/>
    <property type="match status" value="1"/>
</dbReference>
<dbReference type="InterPro" id="IPR003661">
    <property type="entry name" value="HisK_dim/P_dom"/>
</dbReference>
<keyword evidence="8" id="KW-0067">ATP-binding</keyword>
<comment type="catalytic activity">
    <reaction evidence="1">
        <text>ATP + protein L-histidine = ADP + protein N-phospho-L-histidine.</text>
        <dbReference type="EC" id="2.7.13.3"/>
    </reaction>
</comment>
<dbReference type="CDD" id="cd17546">
    <property type="entry name" value="REC_hyHK_CKI1_RcsC-like"/>
    <property type="match status" value="1"/>
</dbReference>
<dbReference type="AlphaFoldDB" id="A0A1V9DXR1"/>
<keyword evidence="11" id="KW-0472">Membrane</keyword>
<dbReference type="CDD" id="cd16922">
    <property type="entry name" value="HATPase_EvgS-ArcB-TorS-like"/>
    <property type="match status" value="1"/>
</dbReference>
<comment type="subcellular location">
    <subcellularLocation>
        <location evidence="2">Membrane</location>
    </subcellularLocation>
</comment>
<keyword evidence="11" id="KW-0812">Transmembrane</keyword>
<feature type="domain" description="HAMP" evidence="14">
    <location>
        <begin position="202"/>
        <end position="254"/>
    </location>
</feature>
<dbReference type="Gene3D" id="3.30.450.40">
    <property type="match status" value="1"/>
</dbReference>
<dbReference type="GO" id="GO:0005524">
    <property type="term" value="F:ATP binding"/>
    <property type="evidence" value="ECO:0007669"/>
    <property type="project" value="UniProtKB-KW"/>
</dbReference>
<dbReference type="SUPFAM" id="SSF55781">
    <property type="entry name" value="GAF domain-like"/>
    <property type="match status" value="1"/>
</dbReference>
<evidence type="ECO:0000256" key="9">
    <source>
        <dbReference type="ARBA" id="ARBA00023012"/>
    </source>
</evidence>
<evidence type="ECO:0000259" key="12">
    <source>
        <dbReference type="PROSITE" id="PS50109"/>
    </source>
</evidence>
<keyword evidence="11" id="KW-1133">Transmembrane helix</keyword>
<dbReference type="SUPFAM" id="SSF52172">
    <property type="entry name" value="CheY-like"/>
    <property type="match status" value="1"/>
</dbReference>
<keyword evidence="16" id="KW-1185">Reference proteome</keyword>
<dbReference type="InterPro" id="IPR036097">
    <property type="entry name" value="HisK_dim/P_sf"/>
</dbReference>
<dbReference type="EC" id="2.7.13.3" evidence="3"/>
<dbReference type="FunFam" id="1.10.287.130:FF:000002">
    <property type="entry name" value="Two-component osmosensing histidine kinase"/>
    <property type="match status" value="1"/>
</dbReference>
<evidence type="ECO:0000256" key="3">
    <source>
        <dbReference type="ARBA" id="ARBA00012438"/>
    </source>
</evidence>
<keyword evidence="5" id="KW-0808">Transferase</keyword>
<dbReference type="Pfam" id="PF00512">
    <property type="entry name" value="HisKA"/>
    <property type="match status" value="1"/>
</dbReference>
<evidence type="ECO:0000313" key="15">
    <source>
        <dbReference type="EMBL" id="OQP38656.1"/>
    </source>
</evidence>
<dbReference type="SMART" id="SM00448">
    <property type="entry name" value="REC"/>
    <property type="match status" value="1"/>
</dbReference>
<dbReference type="SMART" id="SM00387">
    <property type="entry name" value="HATPase_c"/>
    <property type="match status" value="1"/>
</dbReference>
<dbReference type="SUPFAM" id="SSF55874">
    <property type="entry name" value="ATPase domain of HSP90 chaperone/DNA topoisomerase II/histidine kinase"/>
    <property type="match status" value="1"/>
</dbReference>
<dbReference type="InterPro" id="IPR029016">
    <property type="entry name" value="GAF-like_dom_sf"/>
</dbReference>